<dbReference type="InterPro" id="IPR053178">
    <property type="entry name" value="Osmoadaptation_assoc"/>
</dbReference>
<dbReference type="GO" id="GO:0008270">
    <property type="term" value="F:zinc ion binding"/>
    <property type="evidence" value="ECO:0007669"/>
    <property type="project" value="InterPro"/>
</dbReference>
<dbReference type="PROSITE" id="PS00463">
    <property type="entry name" value="ZN2_CY6_FUNGAL_1"/>
    <property type="match status" value="1"/>
</dbReference>
<dbReference type="PROSITE" id="PS50048">
    <property type="entry name" value="ZN2_CY6_FUNGAL_2"/>
    <property type="match status" value="1"/>
</dbReference>
<evidence type="ECO:0000256" key="1">
    <source>
        <dbReference type="ARBA" id="ARBA00023242"/>
    </source>
</evidence>
<feature type="compositionally biased region" description="Low complexity" evidence="2">
    <location>
        <begin position="107"/>
        <end position="131"/>
    </location>
</feature>
<dbReference type="InterPro" id="IPR036864">
    <property type="entry name" value="Zn2-C6_fun-type_DNA-bd_sf"/>
</dbReference>
<dbReference type="CDD" id="cd00067">
    <property type="entry name" value="GAL4"/>
    <property type="match status" value="1"/>
</dbReference>
<feature type="region of interest" description="Disordered" evidence="2">
    <location>
        <begin position="48"/>
        <end position="75"/>
    </location>
</feature>
<dbReference type="OrthoDB" id="4314040at2759"/>
<name>A0A6A5YQD7_9PLEO</name>
<evidence type="ECO:0000256" key="2">
    <source>
        <dbReference type="SAM" id="MobiDB-lite"/>
    </source>
</evidence>
<dbReference type="PANTHER" id="PTHR38111:SF6">
    <property type="entry name" value="FINGER DOMAIN PROTEIN, PUTATIVE (AFU_ORTHOLOGUE AFUA_8G01940)-RELATED"/>
    <property type="match status" value="1"/>
</dbReference>
<dbReference type="EMBL" id="ML977348">
    <property type="protein sequence ID" value="KAF2108341.1"/>
    <property type="molecule type" value="Genomic_DNA"/>
</dbReference>
<dbReference type="Pfam" id="PF00172">
    <property type="entry name" value="Zn_clus"/>
    <property type="match status" value="1"/>
</dbReference>
<evidence type="ECO:0000313" key="5">
    <source>
        <dbReference type="Proteomes" id="UP000799770"/>
    </source>
</evidence>
<dbReference type="GO" id="GO:0000981">
    <property type="term" value="F:DNA-binding transcription factor activity, RNA polymerase II-specific"/>
    <property type="evidence" value="ECO:0007669"/>
    <property type="project" value="InterPro"/>
</dbReference>
<protein>
    <recommendedName>
        <fullName evidence="3">Zn(2)-C6 fungal-type domain-containing protein</fullName>
    </recommendedName>
</protein>
<dbReference type="Proteomes" id="UP000799770">
    <property type="component" value="Unassembled WGS sequence"/>
</dbReference>
<organism evidence="4 5">
    <name type="scientific">Lophiotrema nucula</name>
    <dbReference type="NCBI Taxonomy" id="690887"/>
    <lineage>
        <taxon>Eukaryota</taxon>
        <taxon>Fungi</taxon>
        <taxon>Dikarya</taxon>
        <taxon>Ascomycota</taxon>
        <taxon>Pezizomycotina</taxon>
        <taxon>Dothideomycetes</taxon>
        <taxon>Pleosporomycetidae</taxon>
        <taxon>Pleosporales</taxon>
        <taxon>Lophiotremataceae</taxon>
        <taxon>Lophiotrema</taxon>
    </lineage>
</organism>
<evidence type="ECO:0000259" key="3">
    <source>
        <dbReference type="PROSITE" id="PS50048"/>
    </source>
</evidence>
<dbReference type="SMART" id="SM00066">
    <property type="entry name" value="GAL4"/>
    <property type="match status" value="1"/>
</dbReference>
<dbReference type="InterPro" id="IPR001138">
    <property type="entry name" value="Zn2Cys6_DnaBD"/>
</dbReference>
<evidence type="ECO:0000313" key="4">
    <source>
        <dbReference type="EMBL" id="KAF2108341.1"/>
    </source>
</evidence>
<reference evidence="4" key="1">
    <citation type="journal article" date="2020" name="Stud. Mycol.">
        <title>101 Dothideomycetes genomes: a test case for predicting lifestyles and emergence of pathogens.</title>
        <authorList>
            <person name="Haridas S."/>
            <person name="Albert R."/>
            <person name="Binder M."/>
            <person name="Bloem J."/>
            <person name="Labutti K."/>
            <person name="Salamov A."/>
            <person name="Andreopoulos B."/>
            <person name="Baker S."/>
            <person name="Barry K."/>
            <person name="Bills G."/>
            <person name="Bluhm B."/>
            <person name="Cannon C."/>
            <person name="Castanera R."/>
            <person name="Culley D."/>
            <person name="Daum C."/>
            <person name="Ezra D."/>
            <person name="Gonzalez J."/>
            <person name="Henrissat B."/>
            <person name="Kuo A."/>
            <person name="Liang C."/>
            <person name="Lipzen A."/>
            <person name="Lutzoni F."/>
            <person name="Magnuson J."/>
            <person name="Mondo S."/>
            <person name="Nolan M."/>
            <person name="Ohm R."/>
            <person name="Pangilinan J."/>
            <person name="Park H.-J."/>
            <person name="Ramirez L."/>
            <person name="Alfaro M."/>
            <person name="Sun H."/>
            <person name="Tritt A."/>
            <person name="Yoshinaga Y."/>
            <person name="Zwiers L.-H."/>
            <person name="Turgeon B."/>
            <person name="Goodwin S."/>
            <person name="Spatafora J."/>
            <person name="Crous P."/>
            <person name="Grigoriev I."/>
        </authorList>
    </citation>
    <scope>NUCLEOTIDE SEQUENCE</scope>
    <source>
        <strain evidence="4">CBS 627.86</strain>
    </source>
</reference>
<dbReference type="PANTHER" id="PTHR38111">
    <property type="entry name" value="ZN(2)-C6 FUNGAL-TYPE DOMAIN-CONTAINING PROTEIN-RELATED"/>
    <property type="match status" value="1"/>
</dbReference>
<feature type="domain" description="Zn(2)-C6 fungal-type" evidence="3">
    <location>
        <begin position="9"/>
        <end position="37"/>
    </location>
</feature>
<feature type="region of interest" description="Disordered" evidence="2">
    <location>
        <begin position="103"/>
        <end position="132"/>
    </location>
</feature>
<dbReference type="AlphaFoldDB" id="A0A6A5YQD7"/>
<proteinExistence type="predicted"/>
<dbReference type="Gene3D" id="4.10.240.10">
    <property type="entry name" value="Zn(2)-C6 fungal-type DNA-binding domain"/>
    <property type="match status" value="1"/>
</dbReference>
<accession>A0A6A5YQD7</accession>
<dbReference type="SUPFAM" id="SSF57701">
    <property type="entry name" value="Zn2/Cys6 DNA-binding domain"/>
    <property type="match status" value="1"/>
</dbReference>
<feature type="compositionally biased region" description="Polar residues" evidence="2">
    <location>
        <begin position="55"/>
        <end position="75"/>
    </location>
</feature>
<keyword evidence="1" id="KW-0539">Nucleus</keyword>
<keyword evidence="5" id="KW-1185">Reference proteome</keyword>
<gene>
    <name evidence="4" type="ORF">BDV96DRAFT_504698</name>
</gene>
<sequence>MVGVPKSTGCFICRKRKIKCDETWPTCINCQKNGKCCPGPPARHTFKDLGPKLNLKSTSTSPDENTGIHQQKSKRLTQLNEKWSENGAVFQKFKISSKGFDYFPKQSSSSPRRSPTSSTSPPTLTRQPTPSHCQELSRAMIDALCLGGVGHRMATFGPFIRDVPARVGYSAALDSAVACLVDAHSSMMHKRRANEIVSPGLYLRAVQALQSSLYDRHEGMSSNTLCASVLLGIVEALAGPRTGNQYLAHVGGAGRLMELQGAAKCQDPFAKSILRFSRGGIIITAIYQRKTCFLALPEWREIAFDKTDLTFEDCLYTEVLQRMAEFPALLGELKDLYNQHCEPLTSVLLPEFGKFVNLSLLEDTTQSSPTSDFFESIVSNIYRPMGSYSPNSPSYIDNQATLFNKLQSLRSSLSALGEHLDSNIANQYAATERPAIDRNSPVPTALHFTGWRVAVAYNCFWSLVILTNKTIMKLLPPHDPSLYGLDAECRIIALDICKTWEDAWMSKPIGAFHTGLSFVLAYEFCPPKIQAWILRSMNLLLDHQMVDTFRWTDAVIRRTAERILGERPVVISSGMKRFR</sequence>